<dbReference type="SMART" id="SM00257">
    <property type="entry name" value="LysM"/>
    <property type="match status" value="1"/>
</dbReference>
<evidence type="ECO:0000259" key="2">
    <source>
        <dbReference type="SMART" id="SM00257"/>
    </source>
</evidence>
<organism evidence="3 4">
    <name type="scientific">Paenibacillus agaridevorans</name>
    <dbReference type="NCBI Taxonomy" id="171404"/>
    <lineage>
        <taxon>Bacteria</taxon>
        <taxon>Bacillati</taxon>
        <taxon>Bacillota</taxon>
        <taxon>Bacilli</taxon>
        <taxon>Bacillales</taxon>
        <taxon>Paenibacillaceae</taxon>
        <taxon>Paenibacillus</taxon>
    </lineage>
</organism>
<feature type="compositionally biased region" description="Low complexity" evidence="1">
    <location>
        <begin position="236"/>
        <end position="254"/>
    </location>
</feature>
<feature type="region of interest" description="Disordered" evidence="1">
    <location>
        <begin position="236"/>
        <end position="259"/>
    </location>
</feature>
<dbReference type="InterPro" id="IPR048862">
    <property type="entry name" value="SPOCS_spoVID_N"/>
</dbReference>
<feature type="region of interest" description="Disordered" evidence="1">
    <location>
        <begin position="375"/>
        <end position="410"/>
    </location>
</feature>
<keyword evidence="4" id="KW-1185">Reference proteome</keyword>
<dbReference type="InterPro" id="IPR018392">
    <property type="entry name" value="LysM"/>
</dbReference>
<feature type="domain" description="LysM" evidence="2">
    <location>
        <begin position="493"/>
        <end position="536"/>
    </location>
</feature>
<dbReference type="Proteomes" id="UP000245202">
    <property type="component" value="Unassembled WGS sequence"/>
</dbReference>
<dbReference type="SUPFAM" id="SSF54106">
    <property type="entry name" value="LysM domain"/>
    <property type="match status" value="1"/>
</dbReference>
<sequence length="536" mass="60965">MSNQSNGLRFDVYERVHLPDDVAAIDELEEIELVPRIQVIDQGDQAVLKGQLLLSGVYRGQNAIAGPLTLEHWIPVEISLPMNRVSRLDDISIEIDNFDVDLISARTLNVTGVLSLRGILVDPIEEQSAQPWEEEPFTASHEREAGFQQEGDDNGIQTVQTYGVGSYGNVDETADGEASQIWFQQQQQLREQQEAQLWAQQQQQQQQQQLREQQEAQLWAQQQQQQDQEQLREQQEAQFWAQQQQQETAQQNFQDRQQQEWNQNDITPPSFQAEQNEQGYIAGEQAKAWTEDGQREITIASQQGGSDSWLQWSALAGSGQNNVENQQTAQSQEELASVAQPWTTDAANASYVQQEVVRPEDENVFPSEDEAATDMYAAESEEDTGIRQELEESSEDVGEAQQEQDARRQQEVQIAFASKSPSGSGEERPDVGFRAILQSSQREQAAREAAEQYNQEQQAQQEGSRTVAVEEEIEWKKLFLSKAEGNEFRKIRMCIVQKEETLEQIAMRYSMNPREILNHNGLHESAIEEGQLLYIP</sequence>
<gene>
    <name evidence="3" type="ORF">PAT3040_03357</name>
</gene>
<dbReference type="CDD" id="cd00118">
    <property type="entry name" value="LysM"/>
    <property type="match status" value="1"/>
</dbReference>
<dbReference type="Pfam" id="PF20918">
    <property type="entry name" value="SPOCS_spoVID-N"/>
    <property type="match status" value="1"/>
</dbReference>
<dbReference type="Pfam" id="PF01476">
    <property type="entry name" value="LysM"/>
    <property type="match status" value="1"/>
</dbReference>
<dbReference type="RefSeq" id="WP_146200442.1">
    <property type="nucleotide sequence ID" value="NZ_BDQX01000171.1"/>
</dbReference>
<feature type="region of interest" description="Disordered" evidence="1">
    <location>
        <begin position="127"/>
        <end position="161"/>
    </location>
</feature>
<evidence type="ECO:0000313" key="3">
    <source>
        <dbReference type="EMBL" id="GBG08761.1"/>
    </source>
</evidence>
<dbReference type="EMBL" id="BDQX01000171">
    <property type="protein sequence ID" value="GBG08761.1"/>
    <property type="molecule type" value="Genomic_DNA"/>
</dbReference>
<dbReference type="AlphaFoldDB" id="A0A2R5EZE4"/>
<accession>A0A2R5EZE4</accession>
<protein>
    <recommendedName>
        <fullName evidence="2">LysM domain-containing protein</fullName>
    </recommendedName>
</protein>
<proteinExistence type="predicted"/>
<evidence type="ECO:0000256" key="1">
    <source>
        <dbReference type="SAM" id="MobiDB-lite"/>
    </source>
</evidence>
<comment type="caution">
    <text evidence="3">The sequence shown here is derived from an EMBL/GenBank/DDBJ whole genome shotgun (WGS) entry which is preliminary data.</text>
</comment>
<dbReference type="InterPro" id="IPR036779">
    <property type="entry name" value="LysM_dom_sf"/>
</dbReference>
<dbReference type="Gene3D" id="3.10.350.10">
    <property type="entry name" value="LysM domain"/>
    <property type="match status" value="1"/>
</dbReference>
<reference evidence="3 4" key="1">
    <citation type="submission" date="2017-08" db="EMBL/GenBank/DDBJ databases">
        <title>Substantial Increase in Enzyme Production by Combined Drug-Resistance Mutations in Paenibacillus agaridevorans.</title>
        <authorList>
            <person name="Tanaka Y."/>
            <person name="Funane K."/>
            <person name="Hosaka T."/>
            <person name="Shiwa Y."/>
            <person name="Fujita N."/>
            <person name="Miyazaki T."/>
            <person name="Yoshikawa H."/>
            <person name="Murakami K."/>
            <person name="Kasahara K."/>
            <person name="Inaoka T."/>
            <person name="Hiraga Y."/>
            <person name="Ochi K."/>
        </authorList>
    </citation>
    <scope>NUCLEOTIDE SEQUENCE [LARGE SCALE GENOMIC DNA]</scope>
    <source>
        <strain evidence="3 4">T-3040</strain>
    </source>
</reference>
<name>A0A2R5EZE4_9BACL</name>
<evidence type="ECO:0000313" key="4">
    <source>
        <dbReference type="Proteomes" id="UP000245202"/>
    </source>
</evidence>